<gene>
    <name evidence="1" type="ORF">CTER_4561</name>
</gene>
<dbReference type="RefSeq" id="WP_004629765.1">
    <property type="nucleotide sequence ID" value="NZ_AORV01000065.1"/>
</dbReference>
<accession>S0FFT1</accession>
<dbReference type="EMBL" id="AORV01000065">
    <property type="protein sequence ID" value="EMS69537.1"/>
    <property type="molecule type" value="Genomic_DNA"/>
</dbReference>
<reference evidence="1 2" key="1">
    <citation type="journal article" date="2013" name="Genome Announc.">
        <title>Draft Genome Sequence of the Cellulolytic, Mesophilic, Anaerobic Bacterium Clostridium termitidis Strain CT1112 (DSM 5398).</title>
        <authorList>
            <person name="Lal S."/>
            <person name="Ramachandran U."/>
            <person name="Zhang X."/>
            <person name="Munir R."/>
            <person name="Sparling R."/>
            <person name="Levin D.B."/>
        </authorList>
    </citation>
    <scope>NUCLEOTIDE SEQUENCE [LARGE SCALE GENOMIC DNA]</scope>
    <source>
        <strain evidence="1 2">CT1112</strain>
    </source>
</reference>
<dbReference type="AlphaFoldDB" id="S0FFT1"/>
<keyword evidence="2" id="KW-1185">Reference proteome</keyword>
<dbReference type="Proteomes" id="UP000014155">
    <property type="component" value="Unassembled WGS sequence"/>
</dbReference>
<dbReference type="PATRIC" id="fig|1195236.3.peg.4743"/>
<comment type="caution">
    <text evidence="1">The sequence shown here is derived from an EMBL/GenBank/DDBJ whole genome shotgun (WGS) entry which is preliminary data.</text>
</comment>
<evidence type="ECO:0008006" key="3">
    <source>
        <dbReference type="Google" id="ProtNLM"/>
    </source>
</evidence>
<evidence type="ECO:0000313" key="2">
    <source>
        <dbReference type="Proteomes" id="UP000014155"/>
    </source>
</evidence>
<dbReference type="InterPro" id="IPR024227">
    <property type="entry name" value="DUF3795"/>
</dbReference>
<proteinExistence type="predicted"/>
<organism evidence="1 2">
    <name type="scientific">Ruminiclostridium cellobioparum subsp. termitidis CT1112</name>
    <dbReference type="NCBI Taxonomy" id="1195236"/>
    <lineage>
        <taxon>Bacteria</taxon>
        <taxon>Bacillati</taxon>
        <taxon>Bacillota</taxon>
        <taxon>Clostridia</taxon>
        <taxon>Eubacteriales</taxon>
        <taxon>Oscillospiraceae</taxon>
        <taxon>Ruminiclostridium</taxon>
    </lineage>
</organism>
<name>S0FFT1_RUMCE</name>
<evidence type="ECO:0000313" key="1">
    <source>
        <dbReference type="EMBL" id="EMS69537.1"/>
    </source>
</evidence>
<protein>
    <recommendedName>
        <fullName evidence="3">DUF3795 domain-containing protein</fullName>
    </recommendedName>
</protein>
<dbReference type="eggNOG" id="ENOG5032UMQ">
    <property type="taxonomic scope" value="Bacteria"/>
</dbReference>
<sequence length="108" mass="12462">MDKLIAYCGINCSTCPLFIATSTENISLKQELADKWGEIYKRTFDIEEMKCYGCKSGRKFFLSDKCNITQCNTSKGIHTCKQCSNSPCKRINEFYEWQKNNKTGVEFI</sequence>
<dbReference type="Pfam" id="PF12675">
    <property type="entry name" value="DUF3795"/>
    <property type="match status" value="1"/>
</dbReference>